<dbReference type="InParanoid" id="A0A7E5WZU4"/>
<dbReference type="Proteomes" id="UP000322000">
    <property type="component" value="Chromosome 2"/>
</dbReference>
<evidence type="ECO:0000256" key="5">
    <source>
        <dbReference type="SAM" id="MobiDB-lite"/>
    </source>
</evidence>
<gene>
    <name evidence="9" type="primary">LOC113507099</name>
</gene>
<sequence length="362" mass="40785">MVIVNNNIENFIDKTTKMKDQRSDLCSRYIKIFIVVSCYWIVSIATVFVNKTLLSSQVVALEAPLFITWFQCVVSFTICSLLSKSGGIPRVFAFPKGSPWNVEVMRKVIPLSIMFTLMIATNNLCLKYVGVPFYYVGRSLTTVFNVVFSWVLLGQKTSYRCVLCCGFIIFGFYLGVDQESLLGSFSLTGTIYGVIGSLMLSLYSIYTKKVLPSVNQEVWLLSYYNNAYSVLLFLPLIITNGELSALWNYSNFDSSYFWMQMIIGGICGFAIGYFTSLQIKVTSPLTHNISGTAKACAQTVIATQWYNESKNVLWWASNLIVLASSGLYARFKQIEMEESSRRTISEEKRSLVNGDDSENPEV</sequence>
<feature type="transmembrane region" description="Helical" evidence="6">
    <location>
        <begin position="29"/>
        <end position="49"/>
    </location>
</feature>
<feature type="transmembrane region" description="Helical" evidence="6">
    <location>
        <begin position="159"/>
        <end position="176"/>
    </location>
</feature>
<evidence type="ECO:0000259" key="7">
    <source>
        <dbReference type="Pfam" id="PF03151"/>
    </source>
</evidence>
<feature type="transmembrane region" description="Helical" evidence="6">
    <location>
        <begin position="258"/>
        <end position="277"/>
    </location>
</feature>
<organism evidence="8 9">
    <name type="scientific">Trichoplusia ni</name>
    <name type="common">Cabbage looper</name>
    <dbReference type="NCBI Taxonomy" id="7111"/>
    <lineage>
        <taxon>Eukaryota</taxon>
        <taxon>Metazoa</taxon>
        <taxon>Ecdysozoa</taxon>
        <taxon>Arthropoda</taxon>
        <taxon>Hexapoda</taxon>
        <taxon>Insecta</taxon>
        <taxon>Pterygota</taxon>
        <taxon>Neoptera</taxon>
        <taxon>Endopterygota</taxon>
        <taxon>Lepidoptera</taxon>
        <taxon>Glossata</taxon>
        <taxon>Ditrysia</taxon>
        <taxon>Noctuoidea</taxon>
        <taxon>Noctuidae</taxon>
        <taxon>Plusiinae</taxon>
        <taxon>Trichoplusia</taxon>
    </lineage>
</organism>
<feature type="transmembrane region" description="Helical" evidence="6">
    <location>
        <begin position="104"/>
        <end position="121"/>
    </location>
</feature>
<proteinExistence type="predicted"/>
<dbReference type="PANTHER" id="PTHR11132">
    <property type="entry name" value="SOLUTE CARRIER FAMILY 35"/>
    <property type="match status" value="1"/>
</dbReference>
<dbReference type="GeneID" id="113507099"/>
<evidence type="ECO:0000256" key="3">
    <source>
        <dbReference type="ARBA" id="ARBA00022989"/>
    </source>
</evidence>
<feature type="transmembrane region" description="Helical" evidence="6">
    <location>
        <begin position="61"/>
        <end position="83"/>
    </location>
</feature>
<evidence type="ECO:0000256" key="6">
    <source>
        <dbReference type="SAM" id="Phobius"/>
    </source>
</evidence>
<dbReference type="GO" id="GO:0016020">
    <property type="term" value="C:membrane"/>
    <property type="evidence" value="ECO:0007669"/>
    <property type="project" value="UniProtKB-SubCell"/>
</dbReference>
<name>A0A7E5WZU4_TRINI</name>
<accession>A0A7E5WZU4</accession>
<keyword evidence="2 6" id="KW-0812">Transmembrane</keyword>
<dbReference type="FunCoup" id="A0A7E5WZU4">
    <property type="interactions" value="399"/>
</dbReference>
<reference evidence="9" key="1">
    <citation type="submission" date="2025-08" db="UniProtKB">
        <authorList>
            <consortium name="RefSeq"/>
        </authorList>
    </citation>
    <scope>IDENTIFICATION</scope>
</reference>
<dbReference type="Pfam" id="PF03151">
    <property type="entry name" value="TPT"/>
    <property type="match status" value="1"/>
</dbReference>
<keyword evidence="4 6" id="KW-0472">Membrane</keyword>
<evidence type="ECO:0000256" key="4">
    <source>
        <dbReference type="ARBA" id="ARBA00023136"/>
    </source>
</evidence>
<dbReference type="AlphaFoldDB" id="A0A7E5WZU4"/>
<evidence type="ECO:0000256" key="1">
    <source>
        <dbReference type="ARBA" id="ARBA00004141"/>
    </source>
</evidence>
<dbReference type="InterPro" id="IPR037185">
    <property type="entry name" value="EmrE-like"/>
</dbReference>
<dbReference type="OrthoDB" id="5547497at2759"/>
<dbReference type="InterPro" id="IPR004853">
    <property type="entry name" value="Sugar_P_trans_dom"/>
</dbReference>
<feature type="compositionally biased region" description="Basic and acidic residues" evidence="5">
    <location>
        <begin position="341"/>
        <end position="350"/>
    </location>
</feature>
<evidence type="ECO:0000313" key="9">
    <source>
        <dbReference type="RefSeq" id="XP_026745752.1"/>
    </source>
</evidence>
<feature type="transmembrane region" description="Helical" evidence="6">
    <location>
        <begin position="218"/>
        <end position="238"/>
    </location>
</feature>
<feature type="domain" description="Sugar phosphate transporter" evidence="7">
    <location>
        <begin position="31"/>
        <end position="296"/>
    </location>
</feature>
<comment type="subcellular location">
    <subcellularLocation>
        <location evidence="1">Membrane</location>
        <topology evidence="1">Multi-pass membrane protein</topology>
    </subcellularLocation>
</comment>
<keyword evidence="3 6" id="KW-1133">Transmembrane helix</keyword>
<evidence type="ECO:0000313" key="8">
    <source>
        <dbReference type="Proteomes" id="UP000322000"/>
    </source>
</evidence>
<feature type="transmembrane region" description="Helical" evidence="6">
    <location>
        <begin position="182"/>
        <end position="206"/>
    </location>
</feature>
<evidence type="ECO:0000256" key="2">
    <source>
        <dbReference type="ARBA" id="ARBA00022692"/>
    </source>
</evidence>
<feature type="transmembrane region" description="Helical" evidence="6">
    <location>
        <begin position="133"/>
        <end position="152"/>
    </location>
</feature>
<dbReference type="SUPFAM" id="SSF103481">
    <property type="entry name" value="Multidrug resistance efflux transporter EmrE"/>
    <property type="match status" value="1"/>
</dbReference>
<dbReference type="RefSeq" id="XP_026745752.1">
    <property type="nucleotide sequence ID" value="XM_026889951.1"/>
</dbReference>
<keyword evidence="8" id="KW-1185">Reference proteome</keyword>
<dbReference type="KEGG" id="tnl:113507099"/>
<dbReference type="InterPro" id="IPR050186">
    <property type="entry name" value="TPT_transporter"/>
</dbReference>
<protein>
    <submittedName>
        <fullName evidence="9">GDP-fucose transporter 1</fullName>
    </submittedName>
</protein>
<dbReference type="CTD" id="40981"/>
<feature type="region of interest" description="Disordered" evidence="5">
    <location>
        <begin position="341"/>
        <end position="362"/>
    </location>
</feature>